<dbReference type="PANTHER" id="PTHR42791">
    <property type="entry name" value="GNAT FAMILY ACETYLTRANSFERASE"/>
    <property type="match status" value="1"/>
</dbReference>
<feature type="compositionally biased region" description="Pro residues" evidence="1">
    <location>
        <begin position="106"/>
        <end position="118"/>
    </location>
</feature>
<feature type="compositionally biased region" description="Gly residues" evidence="1">
    <location>
        <begin position="231"/>
        <end position="242"/>
    </location>
</feature>
<evidence type="ECO:0000256" key="1">
    <source>
        <dbReference type="SAM" id="MobiDB-lite"/>
    </source>
</evidence>
<dbReference type="InterPro" id="IPR016181">
    <property type="entry name" value="Acyl_CoA_acyltransferase"/>
</dbReference>
<dbReference type="PANTHER" id="PTHR42791:SF2">
    <property type="entry name" value="N-ACETYLTRANSFERASE DOMAIN-CONTAINING PROTEIN"/>
    <property type="match status" value="1"/>
</dbReference>
<proteinExistence type="predicted"/>
<feature type="compositionally biased region" description="Basic and acidic residues" evidence="1">
    <location>
        <begin position="243"/>
        <end position="264"/>
    </location>
</feature>
<dbReference type="KEGG" id="ela:UCREL1_5826"/>
<feature type="domain" description="N-acetyltransferase" evidence="2">
    <location>
        <begin position="331"/>
        <end position="381"/>
    </location>
</feature>
<dbReference type="OrthoDB" id="2744543at2759"/>
<dbReference type="HOGENOM" id="CLU_660624_0_0_1"/>
<dbReference type="GO" id="GO:0016747">
    <property type="term" value="F:acyltransferase activity, transferring groups other than amino-acyl groups"/>
    <property type="evidence" value="ECO:0007669"/>
    <property type="project" value="InterPro"/>
</dbReference>
<gene>
    <name evidence="3" type="ORF">UCREL1_5826</name>
</gene>
<evidence type="ECO:0000259" key="2">
    <source>
        <dbReference type="Pfam" id="PF00583"/>
    </source>
</evidence>
<dbReference type="AlphaFoldDB" id="M7SLD0"/>
<feature type="region of interest" description="Disordered" evidence="1">
    <location>
        <begin position="210"/>
        <end position="293"/>
    </location>
</feature>
<evidence type="ECO:0000313" key="4">
    <source>
        <dbReference type="Proteomes" id="UP000012174"/>
    </source>
</evidence>
<dbReference type="Pfam" id="PF00583">
    <property type="entry name" value="Acetyltransf_1"/>
    <property type="match status" value="1"/>
</dbReference>
<reference evidence="4" key="1">
    <citation type="journal article" date="2013" name="Genome Announc.">
        <title>Draft genome sequence of the grapevine dieback fungus Eutypa lata UCR-EL1.</title>
        <authorList>
            <person name="Blanco-Ulate B."/>
            <person name="Rolshausen P.E."/>
            <person name="Cantu D."/>
        </authorList>
    </citation>
    <scope>NUCLEOTIDE SEQUENCE [LARGE SCALE GENOMIC DNA]</scope>
    <source>
        <strain evidence="4">UCR-EL1</strain>
    </source>
</reference>
<keyword evidence="4" id="KW-1185">Reference proteome</keyword>
<dbReference type="SUPFAM" id="SSF55729">
    <property type="entry name" value="Acyl-CoA N-acyltransferases (Nat)"/>
    <property type="match status" value="1"/>
</dbReference>
<evidence type="ECO:0000313" key="3">
    <source>
        <dbReference type="EMBL" id="EMR67174.1"/>
    </source>
</evidence>
<name>M7SLD0_EUTLA</name>
<accession>M7SLD0</accession>
<protein>
    <submittedName>
        <fullName evidence="3">Putative gnat family protein</fullName>
    </submittedName>
</protein>
<dbReference type="InterPro" id="IPR000182">
    <property type="entry name" value="GNAT_dom"/>
</dbReference>
<feature type="compositionally biased region" description="Low complexity" evidence="1">
    <location>
        <begin position="215"/>
        <end position="230"/>
    </location>
</feature>
<feature type="region of interest" description="Disordered" evidence="1">
    <location>
        <begin position="68"/>
        <end position="118"/>
    </location>
</feature>
<dbReference type="EMBL" id="KB706501">
    <property type="protein sequence ID" value="EMR67174.1"/>
    <property type="molecule type" value="Genomic_DNA"/>
</dbReference>
<sequence length="416" mass="44018">MCKAISIRQAAATYTTTTTAITGSITRSKIATVSQQQTRNFFFATPRTFVATTTVLNNRGRLDYTTKMAAPQPPQTQPTNAGNSVGGGNGNGDGDGSGGKTATPTTPAPPPHRLPPPGFTIRRCDPATDIPRMVDIYLRAFAGGEYVYWWGPVEAMRAWSEARFALWFHNPAMAVFKVVDESEEGGGNKLVAFAAWVLPAKMRGPGFRAEVVSSQTQQEQQQQPQRQGQGQERGAGGGGGGDNGDKGEGEREEVAVTEGGEKTAAEAGAETGKGKENSSNSSIHRTQHPSLPAGADAELYGEFFGRVARAGEKWGAGTEKLELSLLVADPDPAYRGLGLGTALVHHGFRAADAETPTGAGGVDVFLDAVVRAVPLYRRLGFVSVDRVEFPLARERGKVEAGTGLDIMVRTSSPLLS</sequence>
<feature type="compositionally biased region" description="Gly residues" evidence="1">
    <location>
        <begin position="84"/>
        <end position="99"/>
    </location>
</feature>
<organism evidence="3 4">
    <name type="scientific">Eutypa lata (strain UCR-EL1)</name>
    <name type="common">Grapevine dieback disease fungus</name>
    <name type="synonym">Eutypa armeniacae</name>
    <dbReference type="NCBI Taxonomy" id="1287681"/>
    <lineage>
        <taxon>Eukaryota</taxon>
        <taxon>Fungi</taxon>
        <taxon>Dikarya</taxon>
        <taxon>Ascomycota</taxon>
        <taxon>Pezizomycotina</taxon>
        <taxon>Sordariomycetes</taxon>
        <taxon>Xylariomycetidae</taxon>
        <taxon>Xylariales</taxon>
        <taxon>Diatrypaceae</taxon>
        <taxon>Eutypa</taxon>
    </lineage>
</organism>
<dbReference type="InterPro" id="IPR052523">
    <property type="entry name" value="Trichothecene_AcTrans"/>
</dbReference>
<dbReference type="Proteomes" id="UP000012174">
    <property type="component" value="Unassembled WGS sequence"/>
</dbReference>
<dbReference type="Gene3D" id="3.40.630.30">
    <property type="match status" value="1"/>
</dbReference>